<dbReference type="PROSITE" id="PS50112">
    <property type="entry name" value="PAS"/>
    <property type="match status" value="1"/>
</dbReference>
<dbReference type="InterPro" id="IPR036097">
    <property type="entry name" value="HisK_dim/P_sf"/>
</dbReference>
<dbReference type="Gene3D" id="3.30.450.20">
    <property type="entry name" value="PAS domain"/>
    <property type="match status" value="3"/>
</dbReference>
<evidence type="ECO:0000256" key="7">
    <source>
        <dbReference type="ARBA" id="ARBA00022692"/>
    </source>
</evidence>
<evidence type="ECO:0000256" key="1">
    <source>
        <dbReference type="ARBA" id="ARBA00000085"/>
    </source>
</evidence>
<dbReference type="InterPro" id="IPR003594">
    <property type="entry name" value="HATPase_dom"/>
</dbReference>
<dbReference type="Gene3D" id="1.10.287.130">
    <property type="match status" value="1"/>
</dbReference>
<comment type="caution">
    <text evidence="18">The sequence shown here is derived from an EMBL/GenBank/DDBJ whole genome shotgun (WGS) entry which is preliminary data.</text>
</comment>
<comment type="subcellular location">
    <subcellularLocation>
        <location evidence="2">Cell membrane</location>
        <topology evidence="2">Multi-pass membrane protein</topology>
    </subcellularLocation>
</comment>
<dbReference type="Pfam" id="PF08269">
    <property type="entry name" value="dCache_2"/>
    <property type="match status" value="1"/>
</dbReference>
<evidence type="ECO:0000256" key="6">
    <source>
        <dbReference type="ARBA" id="ARBA00022679"/>
    </source>
</evidence>
<dbReference type="Pfam" id="PF13426">
    <property type="entry name" value="PAS_9"/>
    <property type="match status" value="1"/>
</dbReference>
<protein>
    <recommendedName>
        <fullName evidence="3">histidine kinase</fullName>
        <ecNumber evidence="3">2.7.13.3</ecNumber>
    </recommendedName>
</protein>
<dbReference type="CDD" id="cd00130">
    <property type="entry name" value="PAS"/>
    <property type="match status" value="1"/>
</dbReference>
<dbReference type="InterPro" id="IPR004358">
    <property type="entry name" value="Sig_transdc_His_kin-like_C"/>
</dbReference>
<evidence type="ECO:0000313" key="18">
    <source>
        <dbReference type="EMBL" id="RXJ54448.1"/>
    </source>
</evidence>
<keyword evidence="7 14" id="KW-0812">Transmembrane</keyword>
<evidence type="ECO:0000256" key="13">
    <source>
        <dbReference type="ARBA" id="ARBA00023136"/>
    </source>
</evidence>
<evidence type="ECO:0000256" key="14">
    <source>
        <dbReference type="SAM" id="Phobius"/>
    </source>
</evidence>
<feature type="transmembrane region" description="Helical" evidence="14">
    <location>
        <begin position="12"/>
        <end position="35"/>
    </location>
</feature>
<feature type="transmembrane region" description="Helical" evidence="14">
    <location>
        <begin position="351"/>
        <end position="373"/>
    </location>
</feature>
<evidence type="ECO:0000256" key="4">
    <source>
        <dbReference type="ARBA" id="ARBA00022475"/>
    </source>
</evidence>
<dbReference type="AlphaFoldDB" id="A0A4Q0XMD6"/>
<evidence type="ECO:0000313" key="19">
    <source>
        <dbReference type="Proteomes" id="UP000290657"/>
    </source>
</evidence>
<keyword evidence="9" id="KW-0418">Kinase</keyword>
<dbReference type="Pfam" id="PF02518">
    <property type="entry name" value="HATPase_c"/>
    <property type="match status" value="1"/>
</dbReference>
<dbReference type="PROSITE" id="PS50109">
    <property type="entry name" value="HIS_KIN"/>
    <property type="match status" value="1"/>
</dbReference>
<keyword evidence="19" id="KW-1185">Reference proteome</keyword>
<dbReference type="InterPro" id="IPR035965">
    <property type="entry name" value="PAS-like_dom_sf"/>
</dbReference>
<dbReference type="CDD" id="cd00082">
    <property type="entry name" value="HisKA"/>
    <property type="match status" value="1"/>
</dbReference>
<keyword evidence="13 14" id="KW-0472">Membrane</keyword>
<sequence length="769" mass="89687">MKFLKEEKQLVRLIQVGPAIFSTIILLTLITFILWNKEQQLKREIETVTEVYYEDHKHELYNKVNIIHEQLQEFVHNEENELNKESLNRVYDAYTIAENIYNKYQNTKSKDEILQIIIEALRGIRFFDQKGYFLIFGLDGKIYLNDAFPQTEGSNIKQYSKQFEALEEILNTKKETYYSWDWYKPEDPHTLYKKRGFFKRFEPYNIMFGTGHYMDDFVKSNQEKYLAELSKIRYSSKDEYIFVVDYTGTMLTHFDSHFIGTNALNWKDQNGFKFMKAMIDLGKKKSEGFVKYDGVVRPSTGYKTEKTSYIKVFEPWQWVIGSGFYNEALEELISAKKTEIEKKSLENIQTVFLFLILTTIGVLILSSMVARILKEKFQRFKRSLAHELLKNERQNEILQETLTEKIELENVIFNSNMVSITDIEGNILYANDAFCQITGYSKEELIGHNHSIMKSPQTKKSAHKALWNTILNGDIWRGISHNITKEGKDIYLNTTISPLRNKNGEIVKFIATRFDMTEKVKADFELRKKENILVQQSKMAAMGEMLGAIAHQWRQPLSVISIASTGVKMQKELDVLSDEFLYESMDSINDSVQYLSRTIDDFRNFYNPNKLESNFDIQDALDKTFNLVKVQFENNCIQVIKDIQSVKLFGLHNELLQVIINILNNAKDQLVLTQSRDKYVFVTAKKENENLTITICDSAGGINKEHLLKIFDPYFTTKDEHHGTGIGLYMSQEIIEKNMGGKLEAYNQTTEHEGRSYFGACFKITLPIR</sequence>
<dbReference type="GO" id="GO:0005886">
    <property type="term" value="C:plasma membrane"/>
    <property type="evidence" value="ECO:0007669"/>
    <property type="project" value="UniProtKB-SubCell"/>
</dbReference>
<keyword evidence="10" id="KW-0067">ATP-binding</keyword>
<evidence type="ECO:0000256" key="9">
    <source>
        <dbReference type="ARBA" id="ARBA00022777"/>
    </source>
</evidence>
<keyword evidence="11 14" id="KW-1133">Transmembrane helix</keyword>
<feature type="domain" description="PAC" evidence="17">
    <location>
        <begin position="473"/>
        <end position="528"/>
    </location>
</feature>
<evidence type="ECO:0000256" key="8">
    <source>
        <dbReference type="ARBA" id="ARBA00022741"/>
    </source>
</evidence>
<keyword evidence="12" id="KW-0902">Two-component regulatory system</keyword>
<dbReference type="SUPFAM" id="SSF55785">
    <property type="entry name" value="PYP-like sensor domain (PAS domain)"/>
    <property type="match status" value="1"/>
</dbReference>
<dbReference type="InterPro" id="IPR000014">
    <property type="entry name" value="PAS"/>
</dbReference>
<keyword evidence="8" id="KW-0547">Nucleotide-binding</keyword>
<dbReference type="InterPro" id="IPR000700">
    <property type="entry name" value="PAS-assoc_C"/>
</dbReference>
<dbReference type="OrthoDB" id="5348736at2"/>
<evidence type="ECO:0000259" key="15">
    <source>
        <dbReference type="PROSITE" id="PS50109"/>
    </source>
</evidence>
<evidence type="ECO:0000256" key="3">
    <source>
        <dbReference type="ARBA" id="ARBA00012438"/>
    </source>
</evidence>
<comment type="catalytic activity">
    <reaction evidence="1">
        <text>ATP + protein L-histidine = ADP + protein N-phospho-L-histidine.</text>
        <dbReference type="EC" id="2.7.13.3"/>
    </reaction>
</comment>
<dbReference type="SMART" id="SM01049">
    <property type="entry name" value="Cache_2"/>
    <property type="match status" value="2"/>
</dbReference>
<dbReference type="GO" id="GO:0000155">
    <property type="term" value="F:phosphorelay sensor kinase activity"/>
    <property type="evidence" value="ECO:0007669"/>
    <property type="project" value="InterPro"/>
</dbReference>
<dbReference type="PANTHER" id="PTHR43065">
    <property type="entry name" value="SENSOR HISTIDINE KINASE"/>
    <property type="match status" value="1"/>
</dbReference>
<accession>A0A4Q0XMD6</accession>
<dbReference type="SMART" id="SM00091">
    <property type="entry name" value="PAS"/>
    <property type="match status" value="1"/>
</dbReference>
<organism evidence="18 19">
    <name type="scientific">Candidatus Marinarcus aquaticus</name>
    <dbReference type="NCBI Taxonomy" id="2044504"/>
    <lineage>
        <taxon>Bacteria</taxon>
        <taxon>Pseudomonadati</taxon>
        <taxon>Campylobacterota</taxon>
        <taxon>Epsilonproteobacteria</taxon>
        <taxon>Campylobacterales</taxon>
        <taxon>Arcobacteraceae</taxon>
        <taxon>Candidatus Marinarcus</taxon>
    </lineage>
</organism>
<dbReference type="EMBL" id="PDKN01000010">
    <property type="protein sequence ID" value="RXJ54448.1"/>
    <property type="molecule type" value="Genomic_DNA"/>
</dbReference>
<name>A0A4Q0XMD6_9BACT</name>
<evidence type="ECO:0000256" key="5">
    <source>
        <dbReference type="ARBA" id="ARBA00022553"/>
    </source>
</evidence>
<reference evidence="18 19" key="1">
    <citation type="submission" date="2017-10" db="EMBL/GenBank/DDBJ databases">
        <title>Genomics of the genus Arcobacter.</title>
        <authorList>
            <person name="Perez-Cataluna A."/>
            <person name="Figueras M.J."/>
        </authorList>
    </citation>
    <scope>NUCLEOTIDE SEQUENCE [LARGE SCALE GENOMIC DNA]</scope>
    <source>
        <strain evidence="18 19">CECT 8987</strain>
    </source>
</reference>
<dbReference type="PROSITE" id="PS50113">
    <property type="entry name" value="PAC"/>
    <property type="match status" value="1"/>
</dbReference>
<dbReference type="InterPro" id="IPR036890">
    <property type="entry name" value="HATPase_C_sf"/>
</dbReference>
<evidence type="ECO:0000256" key="11">
    <source>
        <dbReference type="ARBA" id="ARBA00022989"/>
    </source>
</evidence>
<proteinExistence type="predicted"/>
<feature type="domain" description="Histidine kinase" evidence="15">
    <location>
        <begin position="548"/>
        <end position="769"/>
    </location>
</feature>
<feature type="domain" description="PAS" evidence="16">
    <location>
        <begin position="418"/>
        <end position="473"/>
    </location>
</feature>
<gene>
    <name evidence="18" type="ORF">CRV04_11690</name>
</gene>
<dbReference type="EC" id="2.7.13.3" evidence="3"/>
<dbReference type="GO" id="GO:0005524">
    <property type="term" value="F:ATP binding"/>
    <property type="evidence" value="ECO:0007669"/>
    <property type="project" value="UniProtKB-KW"/>
</dbReference>
<dbReference type="SMART" id="SM00387">
    <property type="entry name" value="HATPase_c"/>
    <property type="match status" value="1"/>
</dbReference>
<dbReference type="PRINTS" id="PR00344">
    <property type="entry name" value="BCTRLSENSOR"/>
</dbReference>
<dbReference type="Proteomes" id="UP000290657">
    <property type="component" value="Unassembled WGS sequence"/>
</dbReference>
<dbReference type="InterPro" id="IPR005467">
    <property type="entry name" value="His_kinase_dom"/>
</dbReference>
<dbReference type="InterPro" id="IPR003661">
    <property type="entry name" value="HisK_dim/P_dom"/>
</dbReference>
<dbReference type="PANTHER" id="PTHR43065:SF10">
    <property type="entry name" value="PEROXIDE STRESS-ACTIVATED HISTIDINE KINASE MAK3"/>
    <property type="match status" value="1"/>
</dbReference>
<evidence type="ECO:0000259" key="17">
    <source>
        <dbReference type="PROSITE" id="PS50113"/>
    </source>
</evidence>
<keyword evidence="6" id="KW-0808">Transferase</keyword>
<keyword evidence="5" id="KW-0597">Phosphoprotein</keyword>
<dbReference type="InterPro" id="IPR004010">
    <property type="entry name" value="Double_Cache_2"/>
</dbReference>
<dbReference type="InterPro" id="IPR033480">
    <property type="entry name" value="sCache_2"/>
</dbReference>
<evidence type="ECO:0000256" key="12">
    <source>
        <dbReference type="ARBA" id="ARBA00023012"/>
    </source>
</evidence>
<dbReference type="Gene3D" id="3.30.565.10">
    <property type="entry name" value="Histidine kinase-like ATPase, C-terminal domain"/>
    <property type="match status" value="1"/>
</dbReference>
<evidence type="ECO:0000256" key="2">
    <source>
        <dbReference type="ARBA" id="ARBA00004651"/>
    </source>
</evidence>
<keyword evidence="4" id="KW-1003">Cell membrane</keyword>
<evidence type="ECO:0000259" key="16">
    <source>
        <dbReference type="PROSITE" id="PS50112"/>
    </source>
</evidence>
<dbReference type="RefSeq" id="WP_128997038.1">
    <property type="nucleotide sequence ID" value="NZ_PDKN01000010.1"/>
</dbReference>
<dbReference type="NCBIfam" id="TIGR00229">
    <property type="entry name" value="sensory_box"/>
    <property type="match status" value="1"/>
</dbReference>
<dbReference type="SUPFAM" id="SSF55874">
    <property type="entry name" value="ATPase domain of HSP90 chaperone/DNA topoisomerase II/histidine kinase"/>
    <property type="match status" value="1"/>
</dbReference>
<dbReference type="SUPFAM" id="SSF47384">
    <property type="entry name" value="Homodimeric domain of signal transducing histidine kinase"/>
    <property type="match status" value="1"/>
</dbReference>
<evidence type="ECO:0000256" key="10">
    <source>
        <dbReference type="ARBA" id="ARBA00022840"/>
    </source>
</evidence>